<name>A0AA41CGY0_STEMA</name>
<gene>
    <name evidence="3" type="ORF">I5U57_11280</name>
</gene>
<dbReference type="InterPro" id="IPR036390">
    <property type="entry name" value="WH_DNA-bd_sf"/>
</dbReference>
<reference evidence="3" key="1">
    <citation type="submission" date="2020-11" db="EMBL/GenBank/DDBJ databases">
        <title>Enhanced detection system for hospital associated transmission using whole genome sequencing surveillance.</title>
        <authorList>
            <person name="Harrison L.H."/>
            <person name="Van Tyne D."/>
            <person name="Marsh J.W."/>
            <person name="Griffith M.P."/>
            <person name="Snyder D.J."/>
            <person name="Cooper V.S."/>
            <person name="Mustapha M."/>
        </authorList>
    </citation>
    <scope>NUCLEOTIDE SEQUENCE</scope>
    <source>
        <strain evidence="3">STEN00092</strain>
    </source>
</reference>
<feature type="compositionally biased region" description="Basic residues" evidence="1">
    <location>
        <begin position="1"/>
        <end position="10"/>
    </location>
</feature>
<dbReference type="Proteomes" id="UP000616785">
    <property type="component" value="Unassembled WGS sequence"/>
</dbReference>
<evidence type="ECO:0000313" key="4">
    <source>
        <dbReference type="Proteomes" id="UP000616785"/>
    </source>
</evidence>
<proteinExistence type="predicted"/>
<organism evidence="3 4">
    <name type="scientific">Stenotrophomonas maltophilia</name>
    <name type="common">Pseudomonas maltophilia</name>
    <name type="synonym">Xanthomonas maltophilia</name>
    <dbReference type="NCBI Taxonomy" id="40324"/>
    <lineage>
        <taxon>Bacteria</taxon>
        <taxon>Pseudomonadati</taxon>
        <taxon>Pseudomonadota</taxon>
        <taxon>Gammaproteobacteria</taxon>
        <taxon>Lysobacterales</taxon>
        <taxon>Lysobacteraceae</taxon>
        <taxon>Stenotrophomonas</taxon>
        <taxon>Stenotrophomonas maltophilia group</taxon>
    </lineage>
</organism>
<feature type="domain" description="DnaD N-terminal" evidence="2">
    <location>
        <begin position="57"/>
        <end position="151"/>
    </location>
</feature>
<evidence type="ECO:0000313" key="3">
    <source>
        <dbReference type="EMBL" id="MBH1640023.1"/>
    </source>
</evidence>
<protein>
    <submittedName>
        <fullName evidence="3">Helix-turn-helix domain-containing protein</fullName>
    </submittedName>
</protein>
<evidence type="ECO:0000259" key="2">
    <source>
        <dbReference type="Pfam" id="PF21984"/>
    </source>
</evidence>
<dbReference type="InterPro" id="IPR053843">
    <property type="entry name" value="DnaD_N"/>
</dbReference>
<evidence type="ECO:0000256" key="1">
    <source>
        <dbReference type="SAM" id="MobiDB-lite"/>
    </source>
</evidence>
<dbReference type="InterPro" id="IPR036388">
    <property type="entry name" value="WH-like_DNA-bd_sf"/>
</dbReference>
<dbReference type="Gene3D" id="1.10.10.10">
    <property type="entry name" value="Winged helix-like DNA-binding domain superfamily/Winged helix DNA-binding domain"/>
    <property type="match status" value="1"/>
</dbReference>
<dbReference type="AlphaFoldDB" id="A0AA41CGY0"/>
<sequence length="222" mass="24514">MTTPKKKTKKALAELDSTNKKKATSLAPSADAKGKKNIPSHEAIWGKAVIGYGYAAIPSIFLQAQKRLGLNCTQAMICIQLLGYWHFKDRRPFPAKRELAERMNLSEKTIQTNIAALERFGYIQRVMRKTGAGDHTSNVYNLDGLITKVRALEPEYTKARKENRERNDALQRRGGLNAEKASVALKANTISTGAKSIRPTNTQMVAKPDKTTKSTKAAKGKA</sequence>
<dbReference type="Pfam" id="PF21984">
    <property type="entry name" value="DnaD_N"/>
    <property type="match status" value="1"/>
</dbReference>
<dbReference type="SUPFAM" id="SSF46785">
    <property type="entry name" value="Winged helix' DNA-binding domain"/>
    <property type="match status" value="1"/>
</dbReference>
<dbReference type="EMBL" id="JADUNO010000032">
    <property type="protein sequence ID" value="MBH1640023.1"/>
    <property type="molecule type" value="Genomic_DNA"/>
</dbReference>
<comment type="caution">
    <text evidence="3">The sequence shown here is derived from an EMBL/GenBank/DDBJ whole genome shotgun (WGS) entry which is preliminary data.</text>
</comment>
<accession>A0AA41CGY0</accession>
<feature type="compositionally biased region" description="Polar residues" evidence="1">
    <location>
        <begin position="188"/>
        <end position="204"/>
    </location>
</feature>
<feature type="region of interest" description="Disordered" evidence="1">
    <location>
        <begin position="1"/>
        <end position="36"/>
    </location>
</feature>
<feature type="region of interest" description="Disordered" evidence="1">
    <location>
        <begin position="188"/>
        <end position="222"/>
    </location>
</feature>